<evidence type="ECO:0000256" key="3">
    <source>
        <dbReference type="ARBA" id="ARBA00023242"/>
    </source>
</evidence>
<feature type="compositionally biased region" description="Low complexity" evidence="5">
    <location>
        <begin position="270"/>
        <end position="293"/>
    </location>
</feature>
<dbReference type="PROSITE" id="PS00657">
    <property type="entry name" value="FORK_HEAD_1"/>
    <property type="match status" value="1"/>
</dbReference>
<feature type="region of interest" description="Disordered" evidence="5">
    <location>
        <begin position="437"/>
        <end position="477"/>
    </location>
</feature>
<dbReference type="InterPro" id="IPR036388">
    <property type="entry name" value="WH-like_DNA-bd_sf"/>
</dbReference>
<feature type="domain" description="Fork-head" evidence="6">
    <location>
        <begin position="323"/>
        <end position="397"/>
    </location>
</feature>
<dbReference type="AlphaFoldDB" id="A0A9P6WH11"/>
<dbReference type="GO" id="GO:0005634">
    <property type="term" value="C:nucleus"/>
    <property type="evidence" value="ECO:0007669"/>
    <property type="project" value="UniProtKB-SubCell"/>
</dbReference>
<gene>
    <name evidence="7" type="ORF">C6P40_002969</name>
</gene>
<comment type="subcellular location">
    <subcellularLocation>
        <location evidence="1 4">Nucleus</location>
    </subcellularLocation>
</comment>
<feature type="compositionally biased region" description="Polar residues" evidence="5">
    <location>
        <begin position="1"/>
        <end position="11"/>
    </location>
</feature>
<dbReference type="FunFam" id="1.10.10.10:FF:000260">
    <property type="entry name" value="Forkhead transcription factor (Sep1)"/>
    <property type="match status" value="1"/>
</dbReference>
<evidence type="ECO:0000256" key="4">
    <source>
        <dbReference type="PROSITE-ProRule" id="PRU00089"/>
    </source>
</evidence>
<keyword evidence="8" id="KW-1185">Reference proteome</keyword>
<proteinExistence type="predicted"/>
<feature type="compositionally biased region" description="Polar residues" evidence="5">
    <location>
        <begin position="45"/>
        <end position="59"/>
    </location>
</feature>
<evidence type="ECO:0000313" key="8">
    <source>
        <dbReference type="Proteomes" id="UP000697127"/>
    </source>
</evidence>
<dbReference type="PROSITE" id="PS00658">
    <property type="entry name" value="FORK_HEAD_2"/>
    <property type="match status" value="1"/>
</dbReference>
<keyword evidence="2 4" id="KW-0238">DNA-binding</keyword>
<dbReference type="InterPro" id="IPR018122">
    <property type="entry name" value="TF_fork_head_CS_1"/>
</dbReference>
<reference evidence="7" key="1">
    <citation type="submission" date="2020-11" db="EMBL/GenBank/DDBJ databases">
        <title>Kefir isolates.</title>
        <authorList>
            <person name="Marcisauskas S."/>
            <person name="Kim Y."/>
            <person name="Blasche S."/>
        </authorList>
    </citation>
    <scope>NUCLEOTIDE SEQUENCE</scope>
    <source>
        <strain evidence="7">Olga-1</strain>
    </source>
</reference>
<accession>A0A9P6WH11</accession>
<protein>
    <recommendedName>
        <fullName evidence="6">Fork-head domain-containing protein</fullName>
    </recommendedName>
</protein>
<feature type="region of interest" description="Disordered" evidence="5">
    <location>
        <begin position="266"/>
        <end position="306"/>
    </location>
</feature>
<name>A0A9P6WH11_9ASCO</name>
<dbReference type="PRINTS" id="PR00053">
    <property type="entry name" value="FORKHEAD"/>
</dbReference>
<dbReference type="SMART" id="SM00339">
    <property type="entry name" value="FH"/>
    <property type="match status" value="1"/>
</dbReference>
<organism evidence="7 8">
    <name type="scientific">Pichia californica</name>
    <dbReference type="NCBI Taxonomy" id="460514"/>
    <lineage>
        <taxon>Eukaryota</taxon>
        <taxon>Fungi</taxon>
        <taxon>Dikarya</taxon>
        <taxon>Ascomycota</taxon>
        <taxon>Saccharomycotina</taxon>
        <taxon>Pichiomycetes</taxon>
        <taxon>Pichiales</taxon>
        <taxon>Pichiaceae</taxon>
        <taxon>Pichia</taxon>
    </lineage>
</organism>
<evidence type="ECO:0000313" key="7">
    <source>
        <dbReference type="EMBL" id="KAG0687039.1"/>
    </source>
</evidence>
<dbReference type="PANTHER" id="PTHR11829">
    <property type="entry name" value="FORKHEAD BOX PROTEIN"/>
    <property type="match status" value="1"/>
</dbReference>
<dbReference type="GO" id="GO:0000978">
    <property type="term" value="F:RNA polymerase II cis-regulatory region sequence-specific DNA binding"/>
    <property type="evidence" value="ECO:0007669"/>
    <property type="project" value="TreeGrafter"/>
</dbReference>
<feature type="DNA-binding region" description="Fork-head" evidence="4">
    <location>
        <begin position="323"/>
        <end position="397"/>
    </location>
</feature>
<feature type="compositionally biased region" description="Polar residues" evidence="5">
    <location>
        <begin position="465"/>
        <end position="477"/>
    </location>
</feature>
<dbReference type="GO" id="GO:0001228">
    <property type="term" value="F:DNA-binding transcription activator activity, RNA polymerase II-specific"/>
    <property type="evidence" value="ECO:0007669"/>
    <property type="project" value="UniProtKB-ARBA"/>
</dbReference>
<dbReference type="InterPro" id="IPR001766">
    <property type="entry name" value="Fork_head_dom"/>
</dbReference>
<dbReference type="EMBL" id="PUHW01000326">
    <property type="protein sequence ID" value="KAG0687039.1"/>
    <property type="molecule type" value="Genomic_DNA"/>
</dbReference>
<feature type="compositionally biased region" description="Basic and acidic residues" evidence="5">
    <location>
        <begin position="451"/>
        <end position="461"/>
    </location>
</feature>
<dbReference type="Pfam" id="PF00250">
    <property type="entry name" value="Forkhead"/>
    <property type="match status" value="1"/>
</dbReference>
<evidence type="ECO:0000256" key="5">
    <source>
        <dbReference type="SAM" id="MobiDB-lite"/>
    </source>
</evidence>
<evidence type="ECO:0000256" key="1">
    <source>
        <dbReference type="ARBA" id="ARBA00004123"/>
    </source>
</evidence>
<comment type="caution">
    <text evidence="7">The sequence shown here is derived from an EMBL/GenBank/DDBJ whole genome shotgun (WGS) entry which is preliminary data.</text>
</comment>
<dbReference type="Gene3D" id="1.10.10.10">
    <property type="entry name" value="Winged helix-like DNA-binding domain superfamily/Winged helix DNA-binding domain"/>
    <property type="match status" value="1"/>
</dbReference>
<dbReference type="SUPFAM" id="SSF46785">
    <property type="entry name" value="Winged helix' DNA-binding domain"/>
    <property type="match status" value="1"/>
</dbReference>
<keyword evidence="3 4" id="KW-0539">Nucleus</keyword>
<dbReference type="InterPro" id="IPR050211">
    <property type="entry name" value="FOX_domain-containing"/>
</dbReference>
<dbReference type="InterPro" id="IPR036390">
    <property type="entry name" value="WH_DNA-bd_sf"/>
</dbReference>
<feature type="compositionally biased region" description="Low complexity" evidence="5">
    <location>
        <begin position="60"/>
        <end position="104"/>
    </location>
</feature>
<feature type="region of interest" description="Disordered" evidence="5">
    <location>
        <begin position="1"/>
        <end position="152"/>
    </location>
</feature>
<evidence type="ECO:0000259" key="6">
    <source>
        <dbReference type="PROSITE" id="PS50039"/>
    </source>
</evidence>
<evidence type="ECO:0000256" key="2">
    <source>
        <dbReference type="ARBA" id="ARBA00023125"/>
    </source>
</evidence>
<dbReference type="Proteomes" id="UP000697127">
    <property type="component" value="Unassembled WGS sequence"/>
</dbReference>
<dbReference type="CDD" id="cd00059">
    <property type="entry name" value="FH_FOX"/>
    <property type="match status" value="1"/>
</dbReference>
<sequence>MYEQLNYQSPDNYHKEKGFSLLPPANLSSPTKKYELKTPPHSTRRGVSSLTAINRGDSTNNNNNNNNNNKNNNNNNNNNNSDNNNNNSNNNSNNNMSINNDENNGVIGYYDNEENDQEQNNHEENNNNNNSNDDDNESYHTFSHHHQQHQFQPHMSVISNYSSSFYNGNQINSITSNPGLLSPEFSSPNLYEHIGSQEINKSLNNNLDNNNNNDDDDRENVFQASNINIRIISDSPLMDNSSDKENLRFSNGNHFVEPLEAPKFTKKRSSSAITSSSSTTSSSSSFSSSSSSNKKSRLVKSPDGFILPEPHQMPEIHFESSAKPPYSYASLIGMALLRSPERRLTLAEIYKWISDNFKYYKKGEVGWQNSIRHNLSLNKAFEKTEKSKEKKGHFWQIVSGFEHVYCTVKESKRNNTTSTSTIENIPVSSINSNVNITQSSNLVPPSTPKAKKSENFDENSKVDVNVSTPKNTTNNITQHLSSTPQITYSNSKLLNYTSINPQSRSHSRNPSTTLGSIPELNIQYSSSFNASINASPINFQYDSPSRGSNTIDSSTLDFTSSFSCRSNFELSPIRSFEAGPILEPITPNRSFKSSQNVQLPSISKQLQTLQPLVQNKVLLDLQSNSSTSIKFNNNNNINNSNNNGKFKTPLKITNTPITNSNSSMARKLWASPSYLDDFYTSPCFNNNNNNNNNYNVINKNNNSNTANKVLPLLQTTSHINFHNTLYGSPLPLNKRKLISKANSNITNGYSTNEIFGIDVCTIHHHDDERDR</sequence>
<dbReference type="PROSITE" id="PS50039">
    <property type="entry name" value="FORK_HEAD_3"/>
    <property type="match status" value="1"/>
</dbReference>
<dbReference type="InterPro" id="IPR030456">
    <property type="entry name" value="TF_fork_head_CS_2"/>
</dbReference>
<dbReference type="PANTHER" id="PTHR11829:SF343">
    <property type="entry name" value="FORK-HEAD DOMAIN-CONTAINING PROTEIN"/>
    <property type="match status" value="1"/>
</dbReference>